<evidence type="ECO:0000256" key="2">
    <source>
        <dbReference type="ARBA" id="ARBA00023315"/>
    </source>
</evidence>
<dbReference type="Proteomes" id="UP000245086">
    <property type="component" value="Unassembled WGS sequence"/>
</dbReference>
<dbReference type="Pfam" id="PF07167">
    <property type="entry name" value="PhaC_N"/>
    <property type="match status" value="1"/>
</dbReference>
<evidence type="ECO:0000256" key="3">
    <source>
        <dbReference type="SAM" id="MobiDB-lite"/>
    </source>
</evidence>
<protein>
    <submittedName>
        <fullName evidence="5">Poly(3-hydroxyalkanoate) polymerase subunit PhaC</fullName>
    </submittedName>
</protein>
<dbReference type="PANTHER" id="PTHR36837">
    <property type="entry name" value="POLY(3-HYDROXYALKANOATE) POLYMERASE SUBUNIT PHAC"/>
    <property type="match status" value="1"/>
</dbReference>
<accession>A0A2P2E8P5</accession>
<dbReference type="Gene3D" id="3.40.50.1820">
    <property type="entry name" value="alpha/beta hydrolase"/>
    <property type="match status" value="1"/>
</dbReference>
<gene>
    <name evidence="5" type="primary">phaC_2</name>
    <name evidence="5" type="ORF">PbB2_01095</name>
</gene>
<keyword evidence="1" id="KW-0808">Transferase</keyword>
<sequence>MSKQKINLGDEAAQNTVALTAMMGLAREDLLGAVALMMREVTAKPATTTKHLKALGDDVIKILKNESDLAPDAKDKRFMDITFKYNPIYRMGMQYYLAVQKNVGTWLADLELDELERARASFVSQMIIDSISPTNTLIGNPAAIKRAYESGGMSLIKGLQNAYRDLTENGGQVSQVDKRPFKVGENLATSKGSVVYKSEMMELIQYAPMTDQVHAIPFLIIPPQINKAYVNDLSPDKSIVRFLGSLGLTTFLVSWRNPRVEHRDWGLAEYVDELIKASDVILDITKSKKLNVSGACSGGITTATFLSKLASLGDTRVNAVSLMVNVLDPQKDDSEVGALVSEHGIELARQRSAKKGILEGDSLGRMFAWMRPNDLIWNYVINNYLMGQDPPPFDVLFWNNDTTNLPAKLHSDYLDMYPKQPFANPGQVEFAGHIVDLTKVTNDLFVIAGVTDHITPWKACYRTTQLVGSENIEFILSHSGHIQALLNPPGNPKAKYYRNEGKPPATTDEWMAGAKEVAGSWWPLWGEWLKARSGAMKAAPAEVGNKRHPPGDPAPGRYAFND</sequence>
<dbReference type="EMBL" id="BFBR01000002">
    <property type="protein sequence ID" value="GBF57428.1"/>
    <property type="molecule type" value="Genomic_DNA"/>
</dbReference>
<dbReference type="RefSeq" id="WP_108984266.1">
    <property type="nucleotide sequence ID" value="NZ_BFBR01000002.1"/>
</dbReference>
<feature type="region of interest" description="Disordered" evidence="3">
    <location>
        <begin position="539"/>
        <end position="562"/>
    </location>
</feature>
<proteinExistence type="predicted"/>
<evidence type="ECO:0000313" key="6">
    <source>
        <dbReference type="Proteomes" id="UP000245086"/>
    </source>
</evidence>
<evidence type="ECO:0000259" key="4">
    <source>
        <dbReference type="Pfam" id="PF07167"/>
    </source>
</evidence>
<dbReference type="InterPro" id="IPR010941">
    <property type="entry name" value="PhaC_N"/>
</dbReference>
<dbReference type="InterPro" id="IPR029058">
    <property type="entry name" value="AB_hydrolase_fold"/>
</dbReference>
<dbReference type="AlphaFoldDB" id="A0A2P2E8P5"/>
<comment type="caution">
    <text evidence="5">The sequence shown here is derived from an EMBL/GenBank/DDBJ whole genome shotgun (WGS) entry which is preliminary data.</text>
</comment>
<dbReference type="PANTHER" id="PTHR36837:SF5">
    <property type="entry name" value="POLY-3-HYDROXYBUTYRATE SYNTHASE"/>
    <property type="match status" value="1"/>
</dbReference>
<keyword evidence="2" id="KW-0012">Acyltransferase</keyword>
<keyword evidence="6" id="KW-1185">Reference proteome</keyword>
<dbReference type="GO" id="GO:0042619">
    <property type="term" value="P:poly-hydroxybutyrate biosynthetic process"/>
    <property type="evidence" value="ECO:0007669"/>
    <property type="project" value="InterPro"/>
</dbReference>
<dbReference type="SUPFAM" id="SSF53474">
    <property type="entry name" value="alpha/beta-Hydrolases"/>
    <property type="match status" value="1"/>
</dbReference>
<feature type="domain" description="Poly-beta-hydroxybutyrate polymerase N-terminal" evidence="4">
    <location>
        <begin position="74"/>
        <end position="243"/>
    </location>
</feature>
<reference evidence="5 6" key="1">
    <citation type="journal article" date="2018" name="Genome Announc.">
        <title>Draft Genome Sequence of "Candidatus Phycosocius bacilliformis," an Alphaproteobacterial Ectosymbiont of the Hydrocarbon-Producing Green Alga Botryococcus braunii.</title>
        <authorList>
            <person name="Tanabe Y."/>
            <person name="Yamaguchi H."/>
            <person name="Watanabe M.M."/>
        </authorList>
    </citation>
    <scope>NUCLEOTIDE SEQUENCE [LARGE SCALE GENOMIC DNA]</scope>
    <source>
        <strain evidence="5 6">BOTRYCO-2</strain>
    </source>
</reference>
<evidence type="ECO:0000256" key="1">
    <source>
        <dbReference type="ARBA" id="ARBA00022679"/>
    </source>
</evidence>
<name>A0A2P2E8P5_9PROT</name>
<dbReference type="GO" id="GO:0016746">
    <property type="term" value="F:acyltransferase activity"/>
    <property type="evidence" value="ECO:0007669"/>
    <property type="project" value="UniProtKB-KW"/>
</dbReference>
<dbReference type="InterPro" id="IPR051321">
    <property type="entry name" value="PHA/PHB_synthase"/>
</dbReference>
<evidence type="ECO:0000313" key="5">
    <source>
        <dbReference type="EMBL" id="GBF57428.1"/>
    </source>
</evidence>
<organism evidence="5 6">
    <name type="scientific">Candidatus Phycosocius bacilliformis</name>
    <dbReference type="NCBI Taxonomy" id="1445552"/>
    <lineage>
        <taxon>Bacteria</taxon>
        <taxon>Pseudomonadati</taxon>
        <taxon>Pseudomonadota</taxon>
        <taxon>Alphaproteobacteria</taxon>
        <taxon>Caulobacterales</taxon>
        <taxon>Caulobacterales incertae sedis</taxon>
        <taxon>Candidatus Phycosocius</taxon>
    </lineage>
</organism>
<dbReference type="OrthoDB" id="7208816at2"/>